<reference evidence="10 11" key="1">
    <citation type="submission" date="2013-07" db="EMBL/GenBank/DDBJ databases">
        <title>Genome of Archaeoglobus fulgidus.</title>
        <authorList>
            <person name="Fiebig A."/>
            <person name="Birkeland N.-K."/>
        </authorList>
    </citation>
    <scope>NUCLEOTIDE SEQUENCE [LARGE SCALE GENOMIC DNA]</scope>
    <source>
        <strain evidence="10 11">DSM 8774</strain>
    </source>
</reference>
<evidence type="ECO:0000256" key="2">
    <source>
        <dbReference type="ARBA" id="ARBA00022448"/>
    </source>
</evidence>
<feature type="transmembrane region" description="Helical" evidence="8">
    <location>
        <begin position="142"/>
        <end position="163"/>
    </location>
</feature>
<feature type="transmembrane region" description="Helical" evidence="8">
    <location>
        <begin position="170"/>
        <end position="194"/>
    </location>
</feature>
<dbReference type="KEGG" id="afg:AFULGI_00002030"/>
<keyword evidence="5 8" id="KW-1133">Transmembrane helix</keyword>
<evidence type="ECO:0000256" key="5">
    <source>
        <dbReference type="ARBA" id="ARBA00022989"/>
    </source>
</evidence>
<dbReference type="AlphaFoldDB" id="A0A075W9J2"/>
<organism evidence="10 11">
    <name type="scientific">Archaeoglobus fulgidus DSM 8774</name>
    <dbReference type="NCBI Taxonomy" id="1344584"/>
    <lineage>
        <taxon>Archaea</taxon>
        <taxon>Methanobacteriati</taxon>
        <taxon>Methanobacteriota</taxon>
        <taxon>Archaeoglobi</taxon>
        <taxon>Archaeoglobales</taxon>
        <taxon>Archaeoglobaceae</taxon>
        <taxon>Archaeoglobus</taxon>
    </lineage>
</organism>
<dbReference type="GO" id="GO:0016020">
    <property type="term" value="C:membrane"/>
    <property type="evidence" value="ECO:0007669"/>
    <property type="project" value="UniProtKB-SubCell"/>
</dbReference>
<dbReference type="EMBL" id="CP006577">
    <property type="protein sequence ID" value="AIG97035.1"/>
    <property type="molecule type" value="Genomic_DNA"/>
</dbReference>
<feature type="transmembrane region" description="Helical" evidence="8">
    <location>
        <begin position="58"/>
        <end position="77"/>
    </location>
</feature>
<dbReference type="PANTHER" id="PTHR43562">
    <property type="entry name" value="NAPA-TYPE SODIUM/HYDROGEN ANTIPORTER"/>
    <property type="match status" value="1"/>
</dbReference>
<protein>
    <submittedName>
        <fullName evidence="10">Kef-type K+ transport system, membrane component</fullName>
    </submittedName>
</protein>
<keyword evidence="6" id="KW-0406">Ion transport</keyword>
<evidence type="ECO:0000256" key="8">
    <source>
        <dbReference type="SAM" id="Phobius"/>
    </source>
</evidence>
<keyword evidence="7 8" id="KW-0472">Membrane</keyword>
<feature type="transmembrane region" description="Helical" evidence="8">
    <location>
        <begin position="285"/>
        <end position="306"/>
    </location>
</feature>
<feature type="transmembrane region" description="Helical" evidence="8">
    <location>
        <begin position="256"/>
        <end position="273"/>
    </location>
</feature>
<dbReference type="GO" id="GO:1902600">
    <property type="term" value="P:proton transmembrane transport"/>
    <property type="evidence" value="ECO:0007669"/>
    <property type="project" value="InterPro"/>
</dbReference>
<evidence type="ECO:0000256" key="4">
    <source>
        <dbReference type="ARBA" id="ARBA00022692"/>
    </source>
</evidence>
<feature type="domain" description="Cation/H+ exchanger transmembrane" evidence="9">
    <location>
        <begin position="15"/>
        <end position="365"/>
    </location>
</feature>
<proteinExistence type="predicted"/>
<dbReference type="Pfam" id="PF00999">
    <property type="entry name" value="Na_H_Exchanger"/>
    <property type="match status" value="1"/>
</dbReference>
<dbReference type="RefSeq" id="WP_048094855.1">
    <property type="nucleotide sequence ID" value="NZ_CP006577.1"/>
</dbReference>
<dbReference type="Gene3D" id="1.20.1530.20">
    <property type="match status" value="1"/>
</dbReference>
<keyword evidence="2" id="KW-0813">Transport</keyword>
<dbReference type="InterPro" id="IPR038770">
    <property type="entry name" value="Na+/solute_symporter_sf"/>
</dbReference>
<evidence type="ECO:0000313" key="11">
    <source>
        <dbReference type="Proteomes" id="UP000028501"/>
    </source>
</evidence>
<evidence type="ECO:0000256" key="3">
    <source>
        <dbReference type="ARBA" id="ARBA00022449"/>
    </source>
</evidence>
<feature type="transmembrane region" description="Helical" evidence="8">
    <location>
        <begin position="214"/>
        <end position="244"/>
    </location>
</feature>
<dbReference type="Proteomes" id="UP000028501">
    <property type="component" value="Chromosome"/>
</dbReference>
<evidence type="ECO:0000256" key="6">
    <source>
        <dbReference type="ARBA" id="ARBA00023065"/>
    </source>
</evidence>
<feature type="transmembrane region" description="Helical" evidence="8">
    <location>
        <begin position="326"/>
        <end position="343"/>
    </location>
</feature>
<evidence type="ECO:0000256" key="7">
    <source>
        <dbReference type="ARBA" id="ARBA00023136"/>
    </source>
</evidence>
<name>A0A075W9J2_ARCFL</name>
<evidence type="ECO:0000259" key="9">
    <source>
        <dbReference type="Pfam" id="PF00999"/>
    </source>
</evidence>
<gene>
    <name evidence="10" type="ORF">AFULGI_00002030</name>
</gene>
<comment type="subcellular location">
    <subcellularLocation>
        <location evidence="1">Membrane</location>
        <topology evidence="1">Multi-pass membrane protein</topology>
    </subcellularLocation>
</comment>
<keyword evidence="4 8" id="KW-0812">Transmembrane</keyword>
<dbReference type="PANTHER" id="PTHR43562:SF1">
    <property type="entry name" value="NA(+)_H(+) ANTIPORTER YJBQ-RELATED"/>
    <property type="match status" value="1"/>
</dbReference>
<dbReference type="GeneID" id="24793751"/>
<dbReference type="GO" id="GO:0015297">
    <property type="term" value="F:antiporter activity"/>
    <property type="evidence" value="ECO:0007669"/>
    <property type="project" value="UniProtKB-KW"/>
</dbReference>
<dbReference type="InterPro" id="IPR006153">
    <property type="entry name" value="Cation/H_exchanger_TM"/>
</dbReference>
<feature type="transmembrane region" description="Helical" evidence="8">
    <location>
        <begin position="89"/>
        <end position="122"/>
    </location>
</feature>
<evidence type="ECO:0000313" key="10">
    <source>
        <dbReference type="EMBL" id="AIG97035.1"/>
    </source>
</evidence>
<feature type="transmembrane region" description="Helical" evidence="8">
    <location>
        <begin position="349"/>
        <end position="369"/>
    </location>
</feature>
<feature type="transmembrane region" description="Helical" evidence="8">
    <location>
        <begin position="6"/>
        <end position="24"/>
    </location>
</feature>
<evidence type="ECO:0000256" key="1">
    <source>
        <dbReference type="ARBA" id="ARBA00004141"/>
    </source>
</evidence>
<keyword evidence="3" id="KW-0050">Antiport</keyword>
<dbReference type="HOGENOM" id="CLU_061352_0_0_2"/>
<sequence length="377" mass="41010">MSEVEQFATIALISLIAFISPLIADKLRVPAVVLEIVLGMIFGVSFLNVIYASEWLSFLSLFGLIFLMFLAGLEIDADVVLKSGHLKRVVAFFALSLALSVALTALMGLNLFYAIILTNVAVGVVVSVLREIGLEKEDFGQLNIVTALVSDFSTMFLLSIYFITGYLQVAFAFLIILVFLAAYRFGKLVIWHFPDFISRWFSDEPSEIGVRGSLAIMILFVGLSSLLGVEAILGAFLAGVLLSITFRGGKKLYDKLYGMGFGFFIPIFFIKTGSELNITQAGEGIGFILLLLAVSVAVKGIPSLIFASNFGLRRAISMGMLQSTKLSLTIAGVAIGVSSGVITEFESTALVTFTIISCLLSPTLFRFLYPRYLPKTR</sequence>
<accession>A0A075W9J2</accession>
<feature type="transmembrane region" description="Helical" evidence="8">
    <location>
        <begin position="31"/>
        <end position="52"/>
    </location>
</feature>